<sequence>MSKVLHKRGIRSLPDSTEPNPRDHVKSVSTAKADSRLHGYCCDDWKEACEVKILETYDYTLPQKEKDPWSFTLPCFIYNFCFDKAFVDLGVSVNVMPLSTYSNLGLGDLAHTRLTIELADRTIKHLRGIAENMLVRIGKFIFPIYFVILDISKDDDVLLILGLPFLSTAHAKIDVFKRKFTLRVREEKLVFKSIKPSTSIIRKVYMVNETPNFINQPAYKSCCKMKFSCIIGYRDVDVDFLPSLSINIMTKRFYNSIIKDKGDHEGMNLAWTLIDIPIFVGKFSIISGFLITDNINITSGVMLGMPFCKKFVSFQKIMERFAYGDKCKRIDE</sequence>
<dbReference type="InterPro" id="IPR021109">
    <property type="entry name" value="Peptidase_aspartic_dom_sf"/>
</dbReference>
<dbReference type="CDD" id="cd00303">
    <property type="entry name" value="retropepsin_like"/>
    <property type="match status" value="1"/>
</dbReference>
<reference evidence="2" key="1">
    <citation type="journal article" date="2019" name="Sci. Rep.">
        <title>Draft genome of Tanacetum cinerariifolium, the natural source of mosquito coil.</title>
        <authorList>
            <person name="Yamashiro T."/>
            <person name="Shiraishi A."/>
            <person name="Satake H."/>
            <person name="Nakayama K."/>
        </authorList>
    </citation>
    <scope>NUCLEOTIDE SEQUENCE</scope>
</reference>
<dbReference type="Gene3D" id="2.40.70.10">
    <property type="entry name" value="Acid Proteases"/>
    <property type="match status" value="1"/>
</dbReference>
<evidence type="ECO:0000256" key="1">
    <source>
        <dbReference type="SAM" id="MobiDB-lite"/>
    </source>
</evidence>
<feature type="compositionally biased region" description="Basic residues" evidence="1">
    <location>
        <begin position="1"/>
        <end position="10"/>
    </location>
</feature>
<accession>A0A699IBT0</accession>
<dbReference type="PANTHER" id="PTHR33067:SF31">
    <property type="entry name" value="RNA-DIRECTED DNA POLYMERASE"/>
    <property type="match status" value="1"/>
</dbReference>
<name>A0A699IBT0_TANCI</name>
<evidence type="ECO:0008006" key="3">
    <source>
        <dbReference type="Google" id="ProtNLM"/>
    </source>
</evidence>
<evidence type="ECO:0000313" key="2">
    <source>
        <dbReference type="EMBL" id="GEZ44356.1"/>
    </source>
</evidence>
<feature type="region of interest" description="Disordered" evidence="1">
    <location>
        <begin position="1"/>
        <end position="30"/>
    </location>
</feature>
<proteinExistence type="predicted"/>
<organism evidence="2">
    <name type="scientific">Tanacetum cinerariifolium</name>
    <name type="common">Dalmatian daisy</name>
    <name type="synonym">Chrysanthemum cinerariifolium</name>
    <dbReference type="NCBI Taxonomy" id="118510"/>
    <lineage>
        <taxon>Eukaryota</taxon>
        <taxon>Viridiplantae</taxon>
        <taxon>Streptophyta</taxon>
        <taxon>Embryophyta</taxon>
        <taxon>Tracheophyta</taxon>
        <taxon>Spermatophyta</taxon>
        <taxon>Magnoliopsida</taxon>
        <taxon>eudicotyledons</taxon>
        <taxon>Gunneridae</taxon>
        <taxon>Pentapetalae</taxon>
        <taxon>asterids</taxon>
        <taxon>campanulids</taxon>
        <taxon>Asterales</taxon>
        <taxon>Asteraceae</taxon>
        <taxon>Asteroideae</taxon>
        <taxon>Anthemideae</taxon>
        <taxon>Anthemidinae</taxon>
        <taxon>Tanacetum</taxon>
    </lineage>
</organism>
<dbReference type="PANTHER" id="PTHR33067">
    <property type="entry name" value="RNA-DIRECTED DNA POLYMERASE-RELATED"/>
    <property type="match status" value="1"/>
</dbReference>
<dbReference type="AlphaFoldDB" id="A0A699IBT0"/>
<comment type="caution">
    <text evidence="2">The sequence shown here is derived from an EMBL/GenBank/DDBJ whole genome shotgun (WGS) entry which is preliminary data.</text>
</comment>
<gene>
    <name evidence="2" type="ORF">Tci_516329</name>
</gene>
<dbReference type="EMBL" id="BKCJ010279583">
    <property type="protein sequence ID" value="GEZ44356.1"/>
    <property type="molecule type" value="Genomic_DNA"/>
</dbReference>
<protein>
    <recommendedName>
        <fullName evidence="3">Reverse transcriptase domain-containing protein</fullName>
    </recommendedName>
</protein>